<comment type="caution">
    <text evidence="1">The sequence shown here is derived from an EMBL/GenBank/DDBJ whole genome shotgun (WGS) entry which is preliminary data.</text>
</comment>
<keyword evidence="2" id="KW-1185">Reference proteome</keyword>
<protein>
    <submittedName>
        <fullName evidence="1">Uncharacterized protein</fullName>
    </submittedName>
</protein>
<name>A0ABW6S4I0_9NOCA</name>
<sequence length="93" mass="11305">MDRDWREGEYLEYLWGERHRFAWVMRRYGGMTQVEAESSAMRRYPYEQADVPHRGLIFHDEAWHWAMLRIHGERYAHDHPELAAAPAAYRELD</sequence>
<gene>
    <name evidence="1" type="ORF">ACFYXQ_25540</name>
</gene>
<proteinExistence type="predicted"/>
<dbReference type="Proteomes" id="UP001601992">
    <property type="component" value="Unassembled WGS sequence"/>
</dbReference>
<reference evidence="1 2" key="1">
    <citation type="submission" date="2024-10" db="EMBL/GenBank/DDBJ databases">
        <title>The Natural Products Discovery Center: Release of the First 8490 Sequenced Strains for Exploring Actinobacteria Biosynthetic Diversity.</title>
        <authorList>
            <person name="Kalkreuter E."/>
            <person name="Kautsar S.A."/>
            <person name="Yang D."/>
            <person name="Bader C.D."/>
            <person name="Teijaro C.N."/>
            <person name="Fluegel L."/>
            <person name="Davis C.M."/>
            <person name="Simpson J.R."/>
            <person name="Lauterbach L."/>
            <person name="Steele A.D."/>
            <person name="Gui C."/>
            <person name="Meng S."/>
            <person name="Li G."/>
            <person name="Viehrig K."/>
            <person name="Ye F."/>
            <person name="Su P."/>
            <person name="Kiefer A.F."/>
            <person name="Nichols A."/>
            <person name="Cepeda A.J."/>
            <person name="Yan W."/>
            <person name="Fan B."/>
            <person name="Jiang Y."/>
            <person name="Adhikari A."/>
            <person name="Zheng C.-J."/>
            <person name="Schuster L."/>
            <person name="Cowan T.M."/>
            <person name="Smanski M.J."/>
            <person name="Chevrette M.G."/>
            <person name="De Carvalho L.P.S."/>
            <person name="Shen B."/>
        </authorList>
    </citation>
    <scope>NUCLEOTIDE SEQUENCE [LARGE SCALE GENOMIC DNA]</scope>
    <source>
        <strain evidence="1 2">NPDC002593</strain>
    </source>
</reference>
<dbReference type="EMBL" id="JBIAQY010000009">
    <property type="protein sequence ID" value="MFF3571147.1"/>
    <property type="molecule type" value="Genomic_DNA"/>
</dbReference>
<accession>A0ABW6S4I0</accession>
<organism evidence="1 2">
    <name type="scientific">Nocardia jiangxiensis</name>
    <dbReference type="NCBI Taxonomy" id="282685"/>
    <lineage>
        <taxon>Bacteria</taxon>
        <taxon>Bacillati</taxon>
        <taxon>Actinomycetota</taxon>
        <taxon>Actinomycetes</taxon>
        <taxon>Mycobacteriales</taxon>
        <taxon>Nocardiaceae</taxon>
        <taxon>Nocardia</taxon>
    </lineage>
</organism>
<dbReference type="RefSeq" id="WP_387405227.1">
    <property type="nucleotide sequence ID" value="NZ_JBIAQY010000009.1"/>
</dbReference>
<evidence type="ECO:0000313" key="2">
    <source>
        <dbReference type="Proteomes" id="UP001601992"/>
    </source>
</evidence>
<evidence type="ECO:0000313" key="1">
    <source>
        <dbReference type="EMBL" id="MFF3571147.1"/>
    </source>
</evidence>